<dbReference type="PANTHER" id="PTHR47894">
    <property type="entry name" value="HTH-TYPE TRANSCRIPTIONAL REGULATOR GADX"/>
    <property type="match status" value="1"/>
</dbReference>
<dbReference type="InterPro" id="IPR020449">
    <property type="entry name" value="Tscrpt_reg_AraC-type_HTH"/>
</dbReference>
<comment type="caution">
    <text evidence="5">The sequence shown here is derived from an EMBL/GenBank/DDBJ whole genome shotgun (WGS) entry which is preliminary data.</text>
</comment>
<dbReference type="AlphaFoldDB" id="A0A3N2DZ07"/>
<keyword evidence="2 5" id="KW-0238">DNA-binding</keyword>
<dbReference type="GO" id="GO:0005829">
    <property type="term" value="C:cytosol"/>
    <property type="evidence" value="ECO:0007669"/>
    <property type="project" value="TreeGrafter"/>
</dbReference>
<keyword evidence="6" id="KW-1185">Reference proteome</keyword>
<evidence type="ECO:0000259" key="4">
    <source>
        <dbReference type="PROSITE" id="PS01124"/>
    </source>
</evidence>
<evidence type="ECO:0000313" key="5">
    <source>
        <dbReference type="EMBL" id="ROS04922.1"/>
    </source>
</evidence>
<protein>
    <submittedName>
        <fullName evidence="5">AraC-like DNA-binding protein</fullName>
    </submittedName>
</protein>
<dbReference type="InterPro" id="IPR018060">
    <property type="entry name" value="HTH_AraC"/>
</dbReference>
<dbReference type="SUPFAM" id="SSF46689">
    <property type="entry name" value="Homeodomain-like"/>
    <property type="match status" value="1"/>
</dbReference>
<gene>
    <name evidence="5" type="ORF">EDC56_0439</name>
</gene>
<evidence type="ECO:0000313" key="6">
    <source>
        <dbReference type="Proteomes" id="UP000275394"/>
    </source>
</evidence>
<dbReference type="EMBL" id="RKHR01000003">
    <property type="protein sequence ID" value="ROS04922.1"/>
    <property type="molecule type" value="Genomic_DNA"/>
</dbReference>
<dbReference type="Pfam" id="PF12833">
    <property type="entry name" value="HTH_18"/>
    <property type="match status" value="1"/>
</dbReference>
<sequence length="358" mass="41656">MNSYITSRFSIDDDVLSIIYLAVFNTLLEKHQKPLIGYHLSLAKLQNPRARISPKLYYTILEKSLSNRTAKSLGFEYGKMLNMAAAGTVGQLLMSCKDISEVFQQFIRFYPLLSLSVKINMSSKNKRHTVSVERLYQKHLPIEVQQFLCETLFSCWLTQARWLTGKQINFSRVYIAYPAPEHAQLYRRFFNCEVIFDSEQHAIEVDNNFAETPVITANEPVMAIKQRHCLEVLRSWECKFSIREQIYTLLQRQQPDLPNMDEAASMLHLSRSSLYRKLRDSDTNYQRIVDDFRRIEAINYLRKSDISLSDIAYKLGFSDASNFRRAFKKWTGANPLNVRNDHQLNLSQLTSTHPSQAI</sequence>
<accession>A0A3N2DZ07</accession>
<dbReference type="PANTHER" id="PTHR47894:SF1">
    <property type="entry name" value="HTH-TYPE TRANSCRIPTIONAL REGULATOR VQSM"/>
    <property type="match status" value="1"/>
</dbReference>
<dbReference type="Pfam" id="PF12625">
    <property type="entry name" value="Arabinose_bd"/>
    <property type="match status" value="1"/>
</dbReference>
<evidence type="ECO:0000256" key="1">
    <source>
        <dbReference type="ARBA" id="ARBA00023015"/>
    </source>
</evidence>
<reference evidence="5 6" key="1">
    <citation type="submission" date="2018-11" db="EMBL/GenBank/DDBJ databases">
        <title>Genomic Encyclopedia of Type Strains, Phase IV (KMG-IV): sequencing the most valuable type-strain genomes for metagenomic binning, comparative biology and taxonomic classification.</title>
        <authorList>
            <person name="Goeker M."/>
        </authorList>
    </citation>
    <scope>NUCLEOTIDE SEQUENCE [LARGE SCALE GENOMIC DNA]</scope>
    <source>
        <strain evidence="5 6">DSM 100316</strain>
    </source>
</reference>
<evidence type="ECO:0000256" key="2">
    <source>
        <dbReference type="ARBA" id="ARBA00023125"/>
    </source>
</evidence>
<dbReference type="PROSITE" id="PS01124">
    <property type="entry name" value="HTH_ARAC_FAMILY_2"/>
    <property type="match status" value="1"/>
</dbReference>
<dbReference type="InterPro" id="IPR032687">
    <property type="entry name" value="AraC-type_N"/>
</dbReference>
<organism evidence="5 6">
    <name type="scientific">Sinobacterium caligoides</name>
    <dbReference type="NCBI Taxonomy" id="933926"/>
    <lineage>
        <taxon>Bacteria</taxon>
        <taxon>Pseudomonadati</taxon>
        <taxon>Pseudomonadota</taxon>
        <taxon>Gammaproteobacteria</taxon>
        <taxon>Cellvibrionales</taxon>
        <taxon>Spongiibacteraceae</taxon>
        <taxon>Sinobacterium</taxon>
    </lineage>
</organism>
<dbReference type="Proteomes" id="UP000275394">
    <property type="component" value="Unassembled WGS sequence"/>
</dbReference>
<dbReference type="GO" id="GO:0000976">
    <property type="term" value="F:transcription cis-regulatory region binding"/>
    <property type="evidence" value="ECO:0007669"/>
    <property type="project" value="TreeGrafter"/>
</dbReference>
<dbReference type="PRINTS" id="PR00032">
    <property type="entry name" value="HTHARAC"/>
</dbReference>
<feature type="domain" description="HTH araC/xylS-type" evidence="4">
    <location>
        <begin position="244"/>
        <end position="341"/>
    </location>
</feature>
<dbReference type="InterPro" id="IPR009057">
    <property type="entry name" value="Homeodomain-like_sf"/>
</dbReference>
<keyword evidence="1" id="KW-0805">Transcription regulation</keyword>
<evidence type="ECO:0000256" key="3">
    <source>
        <dbReference type="ARBA" id="ARBA00023163"/>
    </source>
</evidence>
<name>A0A3N2DZ07_9GAMM</name>
<dbReference type="RefSeq" id="WP_123710881.1">
    <property type="nucleotide sequence ID" value="NZ_RKHR01000003.1"/>
</dbReference>
<dbReference type="SMART" id="SM00342">
    <property type="entry name" value="HTH_ARAC"/>
    <property type="match status" value="1"/>
</dbReference>
<dbReference type="GO" id="GO:0003700">
    <property type="term" value="F:DNA-binding transcription factor activity"/>
    <property type="evidence" value="ECO:0007669"/>
    <property type="project" value="InterPro"/>
</dbReference>
<dbReference type="Gene3D" id="1.10.10.60">
    <property type="entry name" value="Homeodomain-like"/>
    <property type="match status" value="1"/>
</dbReference>
<proteinExistence type="predicted"/>
<keyword evidence="3" id="KW-0804">Transcription</keyword>
<dbReference type="OrthoDB" id="6816069at2"/>